<accession>A0ABV3TCI4</accession>
<reference evidence="4 5" key="1">
    <citation type="submission" date="2024-02" db="EMBL/GenBank/DDBJ databases">
        <title>New especies of Spiribacter isolated from saline water.</title>
        <authorList>
            <person name="Leon M.J."/>
            <person name="De La Haba R."/>
            <person name="Sanchez-Porro C."/>
            <person name="Ventosa A."/>
        </authorList>
    </citation>
    <scope>NUCLEOTIDE SEQUENCE [LARGE SCALE GENOMIC DNA]</scope>
    <source>
        <strain evidence="5">ag22IC6-390</strain>
    </source>
</reference>
<dbReference type="InterPro" id="IPR043129">
    <property type="entry name" value="ATPase_NBD"/>
</dbReference>
<dbReference type="Pfam" id="PF02685">
    <property type="entry name" value="Glucokinase"/>
    <property type="match status" value="1"/>
</dbReference>
<dbReference type="PANTHER" id="PTHR47690:SF1">
    <property type="entry name" value="GLUCOKINASE"/>
    <property type="match status" value="1"/>
</dbReference>
<name>A0ABV3TCI4_9GAMM</name>
<evidence type="ECO:0000256" key="1">
    <source>
        <dbReference type="ARBA" id="ARBA00022679"/>
    </source>
</evidence>
<dbReference type="Gene3D" id="3.30.420.40">
    <property type="match status" value="1"/>
</dbReference>
<keyword evidence="2" id="KW-0418">Kinase</keyword>
<dbReference type="Gene3D" id="3.40.367.20">
    <property type="match status" value="1"/>
</dbReference>
<sequence>MSTGRPEHRAWLLADVGGTNARVGLYNPGQGEPDLLFARPTSDFDDLAGLLRAAIQTCPEAHVRHAACAIASPVEADDIALTNAGWRFSVEQTRRRCELDTLEIINDWAAQGWAITRLGPTELAQRSDGVPAPMTPKLALGPGTGLGSALVVPADARWQVFATEGGHISFGPQTPREAAVVTHINARFGHCSAERMASGKGLETIDAATAAIDGRDGQPRDAYAIVADAKADEPAARETLTLFTQALASAAGDLALATGARGGVYIGGGLIPALGALFDWQAFHQRFIAKGRFGDYLNGIPVFSIEASQPALAGLAAYVEQRS</sequence>
<evidence type="ECO:0000313" key="5">
    <source>
        <dbReference type="Proteomes" id="UP001556709"/>
    </source>
</evidence>
<organism evidence="4 5">
    <name type="scientific">Spiribacter pallidus</name>
    <dbReference type="NCBI Taxonomy" id="1987936"/>
    <lineage>
        <taxon>Bacteria</taxon>
        <taxon>Pseudomonadati</taxon>
        <taxon>Pseudomonadota</taxon>
        <taxon>Gammaproteobacteria</taxon>
        <taxon>Chromatiales</taxon>
        <taxon>Ectothiorhodospiraceae</taxon>
        <taxon>Spiribacter</taxon>
    </lineage>
</organism>
<gene>
    <name evidence="4" type="primary">glk</name>
    <name evidence="4" type="ORF">V6X73_06390</name>
</gene>
<dbReference type="PANTHER" id="PTHR47690">
    <property type="entry name" value="GLUCOKINASE"/>
    <property type="match status" value="1"/>
</dbReference>
<evidence type="ECO:0000256" key="3">
    <source>
        <dbReference type="RuleBase" id="RU004046"/>
    </source>
</evidence>
<dbReference type="InterPro" id="IPR050201">
    <property type="entry name" value="Bacterial_glucokinase"/>
</dbReference>
<dbReference type="InterPro" id="IPR003836">
    <property type="entry name" value="Glucokinase"/>
</dbReference>
<keyword evidence="1 4" id="KW-0808">Transferase</keyword>
<proteinExistence type="inferred from homology"/>
<comment type="similarity">
    <text evidence="3">Belongs to the bacterial glucokinase family.</text>
</comment>
<dbReference type="RefSeq" id="WP_367958400.1">
    <property type="nucleotide sequence ID" value="NZ_JBAKFK010000002.1"/>
</dbReference>
<comment type="caution">
    <text evidence="4">The sequence shown here is derived from an EMBL/GenBank/DDBJ whole genome shotgun (WGS) entry which is preliminary data.</text>
</comment>
<dbReference type="EC" id="2.7.1.2" evidence="4"/>
<protein>
    <submittedName>
        <fullName evidence="4">Glucokinase</fullName>
        <ecNumber evidence="4">2.7.1.2</ecNumber>
    </submittedName>
</protein>
<dbReference type="SUPFAM" id="SSF53067">
    <property type="entry name" value="Actin-like ATPase domain"/>
    <property type="match status" value="1"/>
</dbReference>
<dbReference type="NCBIfam" id="TIGR00749">
    <property type="entry name" value="glk"/>
    <property type="match status" value="1"/>
</dbReference>
<dbReference type="CDD" id="cd24008">
    <property type="entry name" value="ASKHA_NBD_GLK"/>
    <property type="match status" value="1"/>
</dbReference>
<dbReference type="Proteomes" id="UP001556709">
    <property type="component" value="Unassembled WGS sequence"/>
</dbReference>
<evidence type="ECO:0000313" key="4">
    <source>
        <dbReference type="EMBL" id="MEX0469350.1"/>
    </source>
</evidence>
<dbReference type="GO" id="GO:0004340">
    <property type="term" value="F:glucokinase activity"/>
    <property type="evidence" value="ECO:0007669"/>
    <property type="project" value="UniProtKB-EC"/>
</dbReference>
<evidence type="ECO:0000256" key="2">
    <source>
        <dbReference type="ARBA" id="ARBA00022777"/>
    </source>
</evidence>
<dbReference type="EMBL" id="JBAKFM010000002">
    <property type="protein sequence ID" value="MEX0469350.1"/>
    <property type="molecule type" value="Genomic_DNA"/>
</dbReference>
<keyword evidence="5" id="KW-1185">Reference proteome</keyword>